<keyword evidence="1" id="KW-0472">Membrane</keyword>
<evidence type="ECO:0000256" key="1">
    <source>
        <dbReference type="SAM" id="Phobius"/>
    </source>
</evidence>
<accession>A0A2W4RJV1</accession>
<feature type="signal peptide" evidence="2">
    <location>
        <begin position="1"/>
        <end position="25"/>
    </location>
</feature>
<protein>
    <submittedName>
        <fullName evidence="3">PEP-CTERM sorting domain-containing protein</fullName>
    </submittedName>
</protein>
<proteinExistence type="predicted"/>
<dbReference type="EMBL" id="QJPH01000188">
    <property type="protein sequence ID" value="PZN83323.1"/>
    <property type="molecule type" value="Genomic_DNA"/>
</dbReference>
<keyword evidence="1" id="KW-1133">Transmembrane helix</keyword>
<keyword evidence="1" id="KW-0812">Transmembrane</keyword>
<dbReference type="Proteomes" id="UP000249396">
    <property type="component" value="Unassembled WGS sequence"/>
</dbReference>
<evidence type="ECO:0000313" key="4">
    <source>
        <dbReference type="Proteomes" id="UP000249396"/>
    </source>
</evidence>
<evidence type="ECO:0000313" key="3">
    <source>
        <dbReference type="EMBL" id="PZN83323.1"/>
    </source>
</evidence>
<feature type="transmembrane region" description="Helical" evidence="1">
    <location>
        <begin position="233"/>
        <end position="251"/>
    </location>
</feature>
<sequence length="258" mass="26958">MKFHTTAIAGFATLALSVAAFSTQAASLVTNGSFESTNLPSPDTSGLVTNAPTVVGWNTSSGFSFVTNGDDASATYKNPSNDGNIAGTTGPFGPLYLWNGLNGGTTPAITGSPDGGNFLASDGAYRTGPIYQTINGLVIGETYKLSFYQAASQQHNYFDPTTDQWQVSLGNQTKESTLMNVAPKSFVPWTLQTMFFTADSTSALLSFLAQGTPPEGAPPFSLLDGVVLVPTPIPAAAFFVIPALAGVFGFARRKRNEA</sequence>
<dbReference type="AlphaFoldDB" id="A0A2W4RJV1"/>
<gene>
    <name evidence="3" type="ORF">DM484_04670</name>
</gene>
<keyword evidence="2" id="KW-0732">Signal</keyword>
<feature type="chain" id="PRO_5015973509" evidence="2">
    <location>
        <begin position="26"/>
        <end position="258"/>
    </location>
</feature>
<organism evidence="3 4">
    <name type="scientific">Candidatus Methylumidiphilus alinenensis</name>
    <dbReference type="NCBI Taxonomy" id="2202197"/>
    <lineage>
        <taxon>Bacteria</taxon>
        <taxon>Pseudomonadati</taxon>
        <taxon>Pseudomonadota</taxon>
        <taxon>Gammaproteobacteria</taxon>
        <taxon>Methylococcales</taxon>
        <taxon>Candidatus Methylumidiphilus</taxon>
    </lineage>
</organism>
<name>A0A2W4RJV1_9GAMM</name>
<reference evidence="3 4" key="1">
    <citation type="journal article" date="2018" name="Aquat. Microb. Ecol.">
        <title>Gammaproteobacterial methanotrophs dominate.</title>
        <authorList>
            <person name="Rissanen A.J."/>
            <person name="Saarenheimo J."/>
            <person name="Tiirola M."/>
            <person name="Peura S."/>
            <person name="Aalto S.L."/>
            <person name="Karvinen A."/>
            <person name="Nykanen H."/>
        </authorList>
    </citation>
    <scope>NUCLEOTIDE SEQUENCE [LARGE SCALE GENOMIC DNA]</scope>
    <source>
        <strain evidence="3">AMbin10</strain>
    </source>
</reference>
<evidence type="ECO:0000256" key="2">
    <source>
        <dbReference type="SAM" id="SignalP"/>
    </source>
</evidence>
<comment type="caution">
    <text evidence="3">The sequence shown here is derived from an EMBL/GenBank/DDBJ whole genome shotgun (WGS) entry which is preliminary data.</text>
</comment>